<comment type="subcellular location">
    <subcellularLocation>
        <location evidence="1">Membrane</location>
        <topology evidence="1">Single-pass membrane protein</topology>
    </subcellularLocation>
</comment>
<keyword evidence="4" id="KW-1133">Transmembrane helix</keyword>
<reference evidence="6" key="1">
    <citation type="submission" date="2020-10" db="EMBL/GenBank/DDBJ databases">
        <authorList>
            <person name="Gilroy R."/>
        </authorList>
    </citation>
    <scope>NUCLEOTIDE SEQUENCE</scope>
    <source>
        <strain evidence="6">B3-1481</strain>
    </source>
</reference>
<gene>
    <name evidence="6" type="ORF">IAB76_06800</name>
</gene>
<sequence>MTAIIVIVAIAAVLVIWFIAVQRKLVGKDELCSNSMSQIGVQQNSRWDAVSALVELTRSYNEHEYKTLCDVIAQRRQIDGRSSAEEASAQEELIGGALSRINLVAEQYPQLKANETYARTMESINQYENNVRVSRMVFNDAVTAYNRIVRQFPDSIVAGMLKFSVREYLKEPEGKTEMPPVKF</sequence>
<dbReference type="InterPro" id="IPR023353">
    <property type="entry name" value="LemA-like_dom_sf"/>
</dbReference>
<evidence type="ECO:0000256" key="1">
    <source>
        <dbReference type="ARBA" id="ARBA00004167"/>
    </source>
</evidence>
<accession>A0A9D9IYF2</accession>
<dbReference type="AlphaFoldDB" id="A0A9D9IYF2"/>
<evidence type="ECO:0000256" key="4">
    <source>
        <dbReference type="ARBA" id="ARBA00022989"/>
    </source>
</evidence>
<keyword evidence="3" id="KW-0812">Transmembrane</keyword>
<dbReference type="Pfam" id="PF04011">
    <property type="entry name" value="LemA"/>
    <property type="match status" value="1"/>
</dbReference>
<organism evidence="6 7">
    <name type="scientific">Candidatus Cryptobacteroides avistercoris</name>
    <dbReference type="NCBI Taxonomy" id="2840758"/>
    <lineage>
        <taxon>Bacteria</taxon>
        <taxon>Pseudomonadati</taxon>
        <taxon>Bacteroidota</taxon>
        <taxon>Bacteroidia</taxon>
        <taxon>Bacteroidales</taxon>
        <taxon>Candidatus Cryptobacteroides</taxon>
    </lineage>
</organism>
<dbReference type="InterPro" id="IPR007156">
    <property type="entry name" value="MamQ_LemA"/>
</dbReference>
<reference evidence="6" key="2">
    <citation type="journal article" date="2021" name="PeerJ">
        <title>Extensive microbial diversity within the chicken gut microbiome revealed by metagenomics and culture.</title>
        <authorList>
            <person name="Gilroy R."/>
            <person name="Ravi A."/>
            <person name="Getino M."/>
            <person name="Pursley I."/>
            <person name="Horton D.L."/>
            <person name="Alikhan N.F."/>
            <person name="Baker D."/>
            <person name="Gharbi K."/>
            <person name="Hall N."/>
            <person name="Watson M."/>
            <person name="Adriaenssens E.M."/>
            <person name="Foster-Nyarko E."/>
            <person name="Jarju S."/>
            <person name="Secka A."/>
            <person name="Antonio M."/>
            <person name="Oren A."/>
            <person name="Chaudhuri R.R."/>
            <person name="La Ragione R."/>
            <person name="Hildebrand F."/>
            <person name="Pallen M.J."/>
        </authorList>
    </citation>
    <scope>NUCLEOTIDE SEQUENCE</scope>
    <source>
        <strain evidence="6">B3-1481</strain>
    </source>
</reference>
<dbReference type="SUPFAM" id="SSF140478">
    <property type="entry name" value="LemA-like"/>
    <property type="match status" value="1"/>
</dbReference>
<dbReference type="EMBL" id="JADILW010000101">
    <property type="protein sequence ID" value="MBO8480795.1"/>
    <property type="molecule type" value="Genomic_DNA"/>
</dbReference>
<evidence type="ECO:0000313" key="6">
    <source>
        <dbReference type="EMBL" id="MBO8480795.1"/>
    </source>
</evidence>
<dbReference type="PANTHER" id="PTHR34478:SF2">
    <property type="entry name" value="MEMBRANE PROTEIN"/>
    <property type="match status" value="1"/>
</dbReference>
<dbReference type="GO" id="GO:0016020">
    <property type="term" value="C:membrane"/>
    <property type="evidence" value="ECO:0007669"/>
    <property type="project" value="UniProtKB-SubCell"/>
</dbReference>
<dbReference type="Gene3D" id="1.20.1440.20">
    <property type="entry name" value="LemA-like domain"/>
    <property type="match status" value="1"/>
</dbReference>
<protein>
    <submittedName>
        <fullName evidence="6">LemA family protein</fullName>
    </submittedName>
</protein>
<dbReference type="Proteomes" id="UP000823769">
    <property type="component" value="Unassembled WGS sequence"/>
</dbReference>
<proteinExistence type="inferred from homology"/>
<keyword evidence="5" id="KW-0472">Membrane</keyword>
<comment type="similarity">
    <text evidence="2">Belongs to the LemA family.</text>
</comment>
<evidence type="ECO:0000256" key="3">
    <source>
        <dbReference type="ARBA" id="ARBA00022692"/>
    </source>
</evidence>
<evidence type="ECO:0000256" key="2">
    <source>
        <dbReference type="ARBA" id="ARBA00008854"/>
    </source>
</evidence>
<evidence type="ECO:0000313" key="7">
    <source>
        <dbReference type="Proteomes" id="UP000823769"/>
    </source>
</evidence>
<comment type="caution">
    <text evidence="6">The sequence shown here is derived from an EMBL/GenBank/DDBJ whole genome shotgun (WGS) entry which is preliminary data.</text>
</comment>
<evidence type="ECO:0000256" key="5">
    <source>
        <dbReference type="ARBA" id="ARBA00023136"/>
    </source>
</evidence>
<name>A0A9D9IYF2_9BACT</name>
<dbReference type="PANTHER" id="PTHR34478">
    <property type="entry name" value="PROTEIN LEMA"/>
    <property type="match status" value="1"/>
</dbReference>